<dbReference type="Pfam" id="PF03446">
    <property type="entry name" value="NAD_binding_2"/>
    <property type="match status" value="1"/>
</dbReference>
<dbReference type="GO" id="GO:0006098">
    <property type="term" value="P:pentose-phosphate shunt"/>
    <property type="evidence" value="ECO:0007669"/>
    <property type="project" value="InterPro"/>
</dbReference>
<protein>
    <submittedName>
        <fullName evidence="5">6-phosphogluconate dehydrogenase (Decarboxylating)</fullName>
    </submittedName>
</protein>
<comment type="similarity">
    <text evidence="1">Belongs to the 6-phosphogluconate dehydrogenase family.</text>
</comment>
<dbReference type="Pfam" id="PF00393">
    <property type="entry name" value="6PGD"/>
    <property type="match status" value="1"/>
</dbReference>
<dbReference type="Gene3D" id="1.10.1040.10">
    <property type="entry name" value="N-(1-d-carboxylethyl)-l-norvaline Dehydrogenase, domain 2"/>
    <property type="match status" value="1"/>
</dbReference>
<evidence type="ECO:0000256" key="2">
    <source>
        <dbReference type="ARBA" id="ARBA00023002"/>
    </source>
</evidence>
<dbReference type="PRINTS" id="PR00076">
    <property type="entry name" value="6PGDHDRGNASE"/>
</dbReference>
<dbReference type="GO" id="GO:0004616">
    <property type="term" value="F:phosphogluconate dehydrogenase (decarboxylating) activity"/>
    <property type="evidence" value="ECO:0007669"/>
    <property type="project" value="InterPro"/>
</dbReference>
<evidence type="ECO:0000256" key="3">
    <source>
        <dbReference type="ARBA" id="ARBA00023064"/>
    </source>
</evidence>
<dbReference type="OrthoDB" id="9804542at2"/>
<evidence type="ECO:0000313" key="6">
    <source>
        <dbReference type="Proteomes" id="UP000093514"/>
    </source>
</evidence>
<dbReference type="SUPFAM" id="SSF51735">
    <property type="entry name" value="NAD(P)-binding Rossmann-fold domains"/>
    <property type="match status" value="1"/>
</dbReference>
<dbReference type="InterPro" id="IPR036291">
    <property type="entry name" value="NAD(P)-bd_dom_sf"/>
</dbReference>
<evidence type="ECO:0000313" key="5">
    <source>
        <dbReference type="EMBL" id="OCL27548.1"/>
    </source>
</evidence>
<dbReference type="SUPFAM" id="SSF48179">
    <property type="entry name" value="6-phosphogluconate dehydrogenase C-terminal domain-like"/>
    <property type="match status" value="1"/>
</dbReference>
<accession>A0A1C0AB30</accession>
<dbReference type="PANTHER" id="PTHR11811">
    <property type="entry name" value="6-PHOSPHOGLUCONATE DEHYDROGENASE"/>
    <property type="match status" value="1"/>
</dbReference>
<dbReference type="InterPro" id="IPR013328">
    <property type="entry name" value="6PGD_dom2"/>
</dbReference>
<keyword evidence="6" id="KW-1185">Reference proteome</keyword>
<keyword evidence="2" id="KW-0560">Oxidoreductase</keyword>
<dbReference type="InterPro" id="IPR004849">
    <property type="entry name" value="6DGDH_YqeC"/>
</dbReference>
<dbReference type="InterPro" id="IPR006183">
    <property type="entry name" value="Pgluconate_DH"/>
</dbReference>
<dbReference type="GO" id="GO:0050661">
    <property type="term" value="F:NADP binding"/>
    <property type="evidence" value="ECO:0007669"/>
    <property type="project" value="InterPro"/>
</dbReference>
<sequence>MEIGIIGLGKMGKNLALNLLDHGHQIIGYDMSSEGLEVAQKEGIEVSDSIGELVDSLSKRRVIWMMIPAGDPVDNTIKKLIPLLDEDDIIIDGGNSNFNNTLRRNEYLNQKGIHLVDAGTSGGVEGARNGACMMIGADDSVFAYLEGVFKDVNVEKGYLHTGPTGSGHFTKMVHNGIEYGILQAIGEGFEILEASDFDLDYKEIARVWNHGSVIRSWLMELTENAFSKDPKLEGIKGVINSSGEGLWTVEEALKLKVPVPVIANSLFVRYRSQQEDTFSGKVIAALRNEFGGHKVEKR</sequence>
<dbReference type="InterPro" id="IPR006115">
    <property type="entry name" value="6PGDH_NADP-bd"/>
</dbReference>
<reference evidence="6" key="1">
    <citation type="submission" date="2016-07" db="EMBL/GenBank/DDBJ databases">
        <authorList>
            <person name="Florea S."/>
            <person name="Webb J.S."/>
            <person name="Jaromczyk J."/>
            <person name="Schardl C.L."/>
        </authorList>
    </citation>
    <scope>NUCLEOTIDE SEQUENCE [LARGE SCALE GENOMIC DNA]</scope>
    <source>
        <strain evidence="6">Z6</strain>
    </source>
</reference>
<dbReference type="GO" id="GO:0019521">
    <property type="term" value="P:D-gluconate metabolic process"/>
    <property type="evidence" value="ECO:0007669"/>
    <property type="project" value="UniProtKB-KW"/>
</dbReference>
<comment type="caution">
    <text evidence="5">The sequence shown here is derived from an EMBL/GenBank/DDBJ whole genome shotgun (WGS) entry which is preliminary data.</text>
</comment>
<evidence type="ECO:0000259" key="4">
    <source>
        <dbReference type="SMART" id="SM01350"/>
    </source>
</evidence>
<dbReference type="NCBIfam" id="TIGR00872">
    <property type="entry name" value="gnd_rel"/>
    <property type="match status" value="1"/>
</dbReference>
<keyword evidence="3" id="KW-0311">Gluconate utilization</keyword>
<name>A0A1C0AB30_9FIRM</name>
<dbReference type="SMART" id="SM01350">
    <property type="entry name" value="6PGD"/>
    <property type="match status" value="1"/>
</dbReference>
<dbReference type="RefSeq" id="WP_068715402.1">
    <property type="nucleotide sequence ID" value="NZ_LWDV01000007.1"/>
</dbReference>
<evidence type="ECO:0000256" key="1">
    <source>
        <dbReference type="ARBA" id="ARBA00008419"/>
    </source>
</evidence>
<feature type="domain" description="6-phosphogluconate dehydrogenase C-terminal" evidence="4">
    <location>
        <begin position="167"/>
        <end position="297"/>
    </location>
</feature>
<dbReference type="NCBIfam" id="NF007161">
    <property type="entry name" value="PRK09599.1"/>
    <property type="match status" value="1"/>
</dbReference>
<reference evidence="5 6" key="2">
    <citation type="submission" date="2016-08" db="EMBL/GenBank/DDBJ databases">
        <title>Orenia metallireducens sp. nov. strain Z6, a Novel Metal-reducing Firmicute from the Deep Subsurface.</title>
        <authorList>
            <person name="Maxim B.I."/>
            <person name="Kenneth K."/>
            <person name="Flynn T.M."/>
            <person name="Oloughlin E.J."/>
            <person name="Locke R.A."/>
            <person name="Weber J.R."/>
            <person name="Egan S.M."/>
            <person name="Mackie R.I."/>
            <person name="Cann I.K."/>
        </authorList>
    </citation>
    <scope>NUCLEOTIDE SEQUENCE [LARGE SCALE GENOMIC DNA]</scope>
    <source>
        <strain evidence="5 6">Z6</strain>
    </source>
</reference>
<gene>
    <name evidence="5" type="ORF">U472_03035</name>
</gene>
<dbReference type="Gene3D" id="3.40.50.720">
    <property type="entry name" value="NAD(P)-binding Rossmann-like Domain"/>
    <property type="match status" value="1"/>
</dbReference>
<proteinExistence type="inferred from homology"/>
<dbReference type="AlphaFoldDB" id="A0A1C0AB30"/>
<dbReference type="Proteomes" id="UP000093514">
    <property type="component" value="Unassembled WGS sequence"/>
</dbReference>
<dbReference type="InterPro" id="IPR006114">
    <property type="entry name" value="6PGDH_C"/>
</dbReference>
<organism evidence="5 6">
    <name type="scientific">Orenia metallireducens</name>
    <dbReference type="NCBI Taxonomy" id="1413210"/>
    <lineage>
        <taxon>Bacteria</taxon>
        <taxon>Bacillati</taxon>
        <taxon>Bacillota</taxon>
        <taxon>Clostridia</taxon>
        <taxon>Halanaerobiales</taxon>
        <taxon>Halobacteroidaceae</taxon>
        <taxon>Orenia</taxon>
    </lineage>
</organism>
<dbReference type="EMBL" id="LWDV01000007">
    <property type="protein sequence ID" value="OCL27548.1"/>
    <property type="molecule type" value="Genomic_DNA"/>
</dbReference>
<dbReference type="InterPro" id="IPR008927">
    <property type="entry name" value="6-PGluconate_DH-like_C_sf"/>
</dbReference>